<evidence type="ECO:0000313" key="3">
    <source>
        <dbReference type="Proteomes" id="UP000000238"/>
    </source>
</evidence>
<keyword evidence="3" id="KW-1185">Reference proteome</keyword>
<feature type="chain" id="PRO_5005361682" description="Polysaccharide lyase" evidence="1">
    <location>
        <begin position="24"/>
        <end position="277"/>
    </location>
</feature>
<dbReference type="AlphaFoldDB" id="Q2SGV1"/>
<dbReference type="RefSeq" id="WP_011397192.1">
    <property type="nucleotide sequence ID" value="NC_007645.1"/>
</dbReference>
<dbReference type="Gene3D" id="2.60.120.200">
    <property type="match status" value="1"/>
</dbReference>
<evidence type="ECO:0008006" key="4">
    <source>
        <dbReference type="Google" id="ProtNLM"/>
    </source>
</evidence>
<gene>
    <name evidence="2" type="ordered locus">HCH_03372</name>
</gene>
<dbReference type="KEGG" id="hch:HCH_03372"/>
<feature type="signal peptide" evidence="1">
    <location>
        <begin position="1"/>
        <end position="23"/>
    </location>
</feature>
<name>Q2SGV1_HAHCH</name>
<dbReference type="EMBL" id="CP000155">
    <property type="protein sequence ID" value="ABC30123.1"/>
    <property type="molecule type" value="Genomic_DNA"/>
</dbReference>
<dbReference type="Proteomes" id="UP000000238">
    <property type="component" value="Chromosome"/>
</dbReference>
<accession>Q2SGV1</accession>
<organism evidence="2 3">
    <name type="scientific">Hahella chejuensis (strain KCTC 2396)</name>
    <dbReference type="NCBI Taxonomy" id="349521"/>
    <lineage>
        <taxon>Bacteria</taxon>
        <taxon>Pseudomonadati</taxon>
        <taxon>Pseudomonadota</taxon>
        <taxon>Gammaproteobacteria</taxon>
        <taxon>Oceanospirillales</taxon>
        <taxon>Hahellaceae</taxon>
        <taxon>Hahella</taxon>
    </lineage>
</organism>
<dbReference type="eggNOG" id="COG5492">
    <property type="taxonomic scope" value="Bacteria"/>
</dbReference>
<dbReference type="OrthoDB" id="1444191at2"/>
<proteinExistence type="predicted"/>
<evidence type="ECO:0000313" key="2">
    <source>
        <dbReference type="EMBL" id="ABC30123.1"/>
    </source>
</evidence>
<dbReference type="InterPro" id="IPR025975">
    <property type="entry name" value="Polysacc_lyase"/>
</dbReference>
<dbReference type="HOGENOM" id="CLU_085006_0_0_6"/>
<evidence type="ECO:0000256" key="1">
    <source>
        <dbReference type="SAM" id="SignalP"/>
    </source>
</evidence>
<protein>
    <recommendedName>
        <fullName evidence="4">Polysaccharide lyase</fullName>
    </recommendedName>
</protein>
<dbReference type="Pfam" id="PF14099">
    <property type="entry name" value="Polysacc_lyase"/>
    <property type="match status" value="1"/>
</dbReference>
<keyword evidence="1" id="KW-0732">Signal</keyword>
<reference evidence="2 3" key="1">
    <citation type="journal article" date="2005" name="Nucleic Acids Res.">
        <title>Genomic blueprint of Hahella chejuensis, a marine microbe producing an algicidal agent.</title>
        <authorList>
            <person name="Jeong H."/>
            <person name="Yim J.H."/>
            <person name="Lee C."/>
            <person name="Choi S.-H."/>
            <person name="Park Y.K."/>
            <person name="Yoon S.H."/>
            <person name="Hur C.-G."/>
            <person name="Kang H.-Y."/>
            <person name="Kim D."/>
            <person name="Lee H.H."/>
            <person name="Park K.H."/>
            <person name="Park S.-H."/>
            <person name="Park H.-S."/>
            <person name="Lee H.K."/>
            <person name="Oh T.K."/>
            <person name="Kim J.F."/>
        </authorList>
    </citation>
    <scope>NUCLEOTIDE SEQUENCE [LARGE SCALE GENOMIC DNA]</scope>
    <source>
        <strain evidence="2 3">KCTC 2396</strain>
    </source>
</reference>
<sequence>MASKKSLIASAVLLGLFSTVSQAKILYQADFEHTNIKKYGNGSGNWPQISQKSEPSCDGDRSMKVELYFDQKKNKYNYRTELTNMQQFQFGKEYWVSFAAFIPKNWKNDGKYDDIIMQVHGTPDTNLGEHYRNPPLALSIQDGKWVVGVLADTRKLTPKPGKGVKKYTLSKKYDNIGAVNKGKWTTFVMQFKASPQKDGYLNVWVDGRQKVKHTGGIFFNDAKGPYFKAGLYKPGWKKGANWSGQMTVGGYRLHYFDALKIGDHKSSFKDMAVQCGS</sequence>
<dbReference type="STRING" id="349521.HCH_03372"/>